<evidence type="ECO:0000313" key="15">
    <source>
        <dbReference type="EMBL" id="ADV44353.1"/>
    </source>
</evidence>
<keyword evidence="6 11" id="KW-0798">TonB box</keyword>
<proteinExistence type="inferred from homology"/>
<dbReference type="InterPro" id="IPR008969">
    <property type="entry name" value="CarboxyPept-like_regulatory"/>
</dbReference>
<evidence type="ECO:0000256" key="1">
    <source>
        <dbReference type="ARBA" id="ARBA00004571"/>
    </source>
</evidence>
<dbReference type="PANTHER" id="PTHR30069:SF29">
    <property type="entry name" value="HEMOGLOBIN AND HEMOGLOBIN-HAPTOGLOBIN-BINDING PROTEIN 1-RELATED"/>
    <property type="match status" value="1"/>
</dbReference>
<reference key="1">
    <citation type="submission" date="2010-11" db="EMBL/GenBank/DDBJ databases">
        <title>The complete genome of Bacteroides helcogenes P 36-108.</title>
        <authorList>
            <consortium name="US DOE Joint Genome Institute (JGI-PGF)"/>
            <person name="Lucas S."/>
            <person name="Copeland A."/>
            <person name="Lapidus A."/>
            <person name="Bruce D."/>
            <person name="Goodwin L."/>
            <person name="Pitluck S."/>
            <person name="Kyrpides N."/>
            <person name="Mavromatis K."/>
            <person name="Ivanova N."/>
            <person name="Zeytun A."/>
            <person name="Brettin T."/>
            <person name="Detter J.C."/>
            <person name="Tapia R."/>
            <person name="Han C."/>
            <person name="Land M."/>
            <person name="Hauser L."/>
            <person name="Markowitz V."/>
            <person name="Cheng J.-F."/>
            <person name="Hugenholtz P."/>
            <person name="Woyke T."/>
            <person name="Wu D."/>
            <person name="Gronow S."/>
            <person name="Wellnitz S."/>
            <person name="Brambilla E."/>
            <person name="Klenk H.-P."/>
            <person name="Eisen J.A."/>
        </authorList>
    </citation>
    <scope>NUCLEOTIDE SEQUENCE</scope>
    <source>
        <strain>P 36-108</strain>
    </source>
</reference>
<organism evidence="15 16">
    <name type="scientific">Bacteroides helcogenes (strain ATCC 35417 / DSM 20613 / JCM 6297 / CCUG 15421 / P 36-108)</name>
    <dbReference type="NCBI Taxonomy" id="693979"/>
    <lineage>
        <taxon>Bacteria</taxon>
        <taxon>Pseudomonadati</taxon>
        <taxon>Bacteroidota</taxon>
        <taxon>Bacteroidia</taxon>
        <taxon>Bacteroidales</taxon>
        <taxon>Bacteroidaceae</taxon>
        <taxon>Bacteroides</taxon>
    </lineage>
</organism>
<feature type="transmembrane region" description="Helical" evidence="12">
    <location>
        <begin position="41"/>
        <end position="61"/>
    </location>
</feature>
<keyword evidence="7 10" id="KW-0472">Membrane</keyword>
<dbReference type="KEGG" id="bhl:Bache_2385"/>
<dbReference type="InterPro" id="IPR012910">
    <property type="entry name" value="Plug_dom"/>
</dbReference>
<dbReference type="Proteomes" id="UP000008630">
    <property type="component" value="Chromosome"/>
</dbReference>
<dbReference type="PANTHER" id="PTHR30069">
    <property type="entry name" value="TONB-DEPENDENT OUTER MEMBRANE RECEPTOR"/>
    <property type="match status" value="1"/>
</dbReference>
<keyword evidence="16" id="KW-1185">Reference proteome</keyword>
<keyword evidence="4 10" id="KW-0812">Transmembrane</keyword>
<gene>
    <name evidence="15" type="ordered locus">Bache_2385</name>
</gene>
<evidence type="ECO:0000256" key="5">
    <source>
        <dbReference type="ARBA" id="ARBA00022729"/>
    </source>
</evidence>
<keyword evidence="2 10" id="KW-0813">Transport</keyword>
<dbReference type="EMBL" id="CP002352">
    <property type="protein sequence ID" value="ADV44353.1"/>
    <property type="molecule type" value="Genomic_DNA"/>
</dbReference>
<feature type="domain" description="TonB-dependent receptor plug" evidence="14">
    <location>
        <begin position="164"/>
        <end position="268"/>
    </location>
</feature>
<evidence type="ECO:0000259" key="13">
    <source>
        <dbReference type="Pfam" id="PF00593"/>
    </source>
</evidence>
<dbReference type="InterPro" id="IPR037066">
    <property type="entry name" value="Plug_dom_sf"/>
</dbReference>
<reference evidence="15 16" key="2">
    <citation type="journal article" date="2011" name="Stand. Genomic Sci.">
        <title>Complete genome sequence of Bacteroides helcogenes type strain (P 36-108).</title>
        <authorList>
            <person name="Pati A."/>
            <person name="Gronow S."/>
            <person name="Zeytun A."/>
            <person name="Lapidus A."/>
            <person name="Nolan M."/>
            <person name="Hammon N."/>
            <person name="Deshpande S."/>
            <person name="Cheng J.F."/>
            <person name="Tapia R."/>
            <person name="Han C."/>
            <person name="Goodwin L."/>
            <person name="Pitluck S."/>
            <person name="Liolios K."/>
            <person name="Pagani I."/>
            <person name="Ivanova N."/>
            <person name="Mavromatis K."/>
            <person name="Chen A."/>
            <person name="Palaniappan K."/>
            <person name="Land M."/>
            <person name="Hauser L."/>
            <person name="Chang Y.J."/>
            <person name="Jeffries C.D."/>
            <person name="Detter J.C."/>
            <person name="Brambilla E."/>
            <person name="Rohde M."/>
            <person name="Goker M."/>
            <person name="Woyke T."/>
            <person name="Bristow J."/>
            <person name="Eisen J.A."/>
            <person name="Markowitz V."/>
            <person name="Hugenholtz P."/>
            <person name="Kyrpides N.C."/>
            <person name="Klenk H.P."/>
            <person name="Lucas S."/>
        </authorList>
    </citation>
    <scope>NUCLEOTIDE SEQUENCE [LARGE SCALE GENOMIC DNA]</scope>
    <source>
        <strain evidence="16">ATCC 35417 / DSM 20613 / JCM 6297 / CCUG 15421 / P 36-108</strain>
    </source>
</reference>
<feature type="domain" description="TonB-dependent receptor-like beta-barrel" evidence="13">
    <location>
        <begin position="376"/>
        <end position="744"/>
    </location>
</feature>
<comment type="similarity">
    <text evidence="10 11">Belongs to the TonB-dependent receptor family.</text>
</comment>
<dbReference type="GO" id="GO:0009279">
    <property type="term" value="C:cell outer membrane"/>
    <property type="evidence" value="ECO:0007669"/>
    <property type="project" value="UniProtKB-SubCell"/>
</dbReference>
<accession>E6SU80</accession>
<evidence type="ECO:0000256" key="3">
    <source>
        <dbReference type="ARBA" id="ARBA00022452"/>
    </source>
</evidence>
<protein>
    <submittedName>
        <fullName evidence="15">TonB-dependent receptor plug</fullName>
    </submittedName>
</protein>
<evidence type="ECO:0000256" key="4">
    <source>
        <dbReference type="ARBA" id="ARBA00022692"/>
    </source>
</evidence>
<dbReference type="Pfam" id="PF00593">
    <property type="entry name" value="TonB_dep_Rec_b-barrel"/>
    <property type="match status" value="1"/>
</dbReference>
<evidence type="ECO:0000313" key="16">
    <source>
        <dbReference type="Proteomes" id="UP000008630"/>
    </source>
</evidence>
<evidence type="ECO:0000256" key="9">
    <source>
        <dbReference type="ARBA" id="ARBA00023237"/>
    </source>
</evidence>
<dbReference type="AlphaFoldDB" id="E6SU80"/>
<evidence type="ECO:0000256" key="2">
    <source>
        <dbReference type="ARBA" id="ARBA00022448"/>
    </source>
</evidence>
<dbReference type="PATRIC" id="fig|693979.3.peg.2499"/>
<evidence type="ECO:0000256" key="7">
    <source>
        <dbReference type="ARBA" id="ARBA00023136"/>
    </source>
</evidence>
<dbReference type="InterPro" id="IPR039426">
    <property type="entry name" value="TonB-dep_rcpt-like"/>
</dbReference>
<sequence>MKVHPPTSLNCNMCDSVRPGFDSRAFFVNKFGKDSLINNRILKIFFICIFLLSGIFQYTALMAQTGRIAGIVIDAVNEEPLTGATVYIDEINKGEAADKNGEFSFSKLKDGSYTATISYIGYHTQKEKITLHRGVTRKIVIRLKEEDKSLKEVVITAKSAARQLREQALPVSVIKMEQIQGTVNTVQDVLAKTAGVTVRSTGGVGSASRISVRGLEGKRIGLFIDGNPMNDNSDFIDINDIPVEMIDRIEIYKGVVPAKFGGSAVGGAVNLVIREYPPKYLDANYTFGSYNTHKLSFVGKRNIAPQGYEFGAGGFYTYSDNNYTMESPFQDGLMIKRDHDQFQKLTLGGSFKARKWWFDLVEFEPVFLRTYKEIQGIEYNIQHAHSHSDAFIFANKIERENFLTEGLDFDWQLAYVYTDYQFTDTASYRTHWDGSRYQPVSQYGGEIGKWASLSKNRKHTLSHKLNLNYLIDKHHSINFNSLFNYAHGDPKDDLKDKVIGYHTNFKSNMTSWVAGINYDYRTANDRFLNSINLKYYYYTMKTKLASVLTSHIESIDTQKNNFGISNSLRYRITPDLMAKASIGYDVRLPAENELLGDGYVIAPAGNLEPERNTSINFGVLFDKTGKSPSNLQIEVSGYYMYLQNMIRFTGGFLQSQYQNFGEMRTLGIEVEVKADITSWLYGFANATYQDMRDTRRYEQNTSVINPTKGSRIPNIPYLMANAGLEFHKENLFGGKRMTTRFFADGAFVEEYLYDFEQSKHQQRRIPRSFSFNAGFEQSFCGGRYFIMGRLNNFTNARLISEFNRPLPGRNFSIRLRYVFK</sequence>
<dbReference type="Gene3D" id="2.60.40.1120">
    <property type="entry name" value="Carboxypeptidase-like, regulatory domain"/>
    <property type="match status" value="1"/>
</dbReference>
<dbReference type="eggNOG" id="COG4206">
    <property type="taxonomic scope" value="Bacteria"/>
</dbReference>
<keyword evidence="3 10" id="KW-1134">Transmembrane beta strand</keyword>
<dbReference type="Pfam" id="PF13715">
    <property type="entry name" value="CarbopepD_reg_2"/>
    <property type="match status" value="1"/>
</dbReference>
<dbReference type="Pfam" id="PF07715">
    <property type="entry name" value="Plug"/>
    <property type="match status" value="1"/>
</dbReference>
<dbReference type="GO" id="GO:0015344">
    <property type="term" value="F:siderophore uptake transmembrane transporter activity"/>
    <property type="evidence" value="ECO:0007669"/>
    <property type="project" value="TreeGrafter"/>
</dbReference>
<dbReference type="InterPro" id="IPR036942">
    <property type="entry name" value="Beta-barrel_TonB_sf"/>
</dbReference>
<evidence type="ECO:0000256" key="8">
    <source>
        <dbReference type="ARBA" id="ARBA00023170"/>
    </source>
</evidence>
<evidence type="ECO:0000256" key="11">
    <source>
        <dbReference type="RuleBase" id="RU003357"/>
    </source>
</evidence>
<dbReference type="HOGENOM" id="CLU_016091_0_0_10"/>
<name>E6SU80_BACT6</name>
<comment type="subcellular location">
    <subcellularLocation>
        <location evidence="1 10">Cell outer membrane</location>
        <topology evidence="1 10">Multi-pass membrane protein</topology>
    </subcellularLocation>
</comment>
<dbReference type="Gene3D" id="2.40.170.20">
    <property type="entry name" value="TonB-dependent receptor, beta-barrel domain"/>
    <property type="match status" value="1"/>
</dbReference>
<dbReference type="GO" id="GO:0044718">
    <property type="term" value="P:siderophore transmembrane transport"/>
    <property type="evidence" value="ECO:0007669"/>
    <property type="project" value="TreeGrafter"/>
</dbReference>
<dbReference type="InterPro" id="IPR000531">
    <property type="entry name" value="Beta-barrel_TonB"/>
</dbReference>
<keyword evidence="5" id="KW-0732">Signal</keyword>
<evidence type="ECO:0000259" key="14">
    <source>
        <dbReference type="Pfam" id="PF07715"/>
    </source>
</evidence>
<dbReference type="SUPFAM" id="SSF56935">
    <property type="entry name" value="Porins"/>
    <property type="match status" value="1"/>
</dbReference>
<evidence type="ECO:0000256" key="12">
    <source>
        <dbReference type="SAM" id="Phobius"/>
    </source>
</evidence>
<keyword evidence="12" id="KW-1133">Transmembrane helix</keyword>
<evidence type="ECO:0000256" key="10">
    <source>
        <dbReference type="PROSITE-ProRule" id="PRU01360"/>
    </source>
</evidence>
<dbReference type="PROSITE" id="PS52016">
    <property type="entry name" value="TONB_DEPENDENT_REC_3"/>
    <property type="match status" value="1"/>
</dbReference>
<dbReference type="SUPFAM" id="SSF49464">
    <property type="entry name" value="Carboxypeptidase regulatory domain-like"/>
    <property type="match status" value="1"/>
</dbReference>
<keyword evidence="8 15" id="KW-0675">Receptor</keyword>
<dbReference type="STRING" id="693979.Bache_2385"/>
<keyword evidence="9 10" id="KW-0998">Cell outer membrane</keyword>
<evidence type="ECO:0000256" key="6">
    <source>
        <dbReference type="ARBA" id="ARBA00023077"/>
    </source>
</evidence>
<dbReference type="Gene3D" id="2.170.130.10">
    <property type="entry name" value="TonB-dependent receptor, plug domain"/>
    <property type="match status" value="1"/>
</dbReference>